<proteinExistence type="predicted"/>
<protein>
    <submittedName>
        <fullName evidence="3">HRDC domain-containing protein</fullName>
    </submittedName>
</protein>
<dbReference type="PANTHER" id="PTHR47649">
    <property type="entry name" value="RIBONUCLEASE D"/>
    <property type="match status" value="1"/>
</dbReference>
<evidence type="ECO:0000313" key="3">
    <source>
        <dbReference type="EMBL" id="MEQ7848328.1"/>
    </source>
</evidence>
<organism evidence="3 4">
    <name type="scientific">Nocardioides kribbensis</name>
    <dbReference type="NCBI Taxonomy" id="305517"/>
    <lineage>
        <taxon>Bacteria</taxon>
        <taxon>Bacillati</taxon>
        <taxon>Actinomycetota</taxon>
        <taxon>Actinomycetes</taxon>
        <taxon>Propionibacteriales</taxon>
        <taxon>Nocardioidaceae</taxon>
        <taxon>Nocardioides</taxon>
    </lineage>
</organism>
<keyword evidence="4" id="KW-1185">Reference proteome</keyword>
<comment type="caution">
    <text evidence="3">The sequence shown here is derived from an EMBL/GenBank/DDBJ whole genome shotgun (WGS) entry which is preliminary data.</text>
</comment>
<dbReference type="RefSeq" id="WP_349804985.1">
    <property type="nucleotide sequence ID" value="NZ_JBEGDP010000015.1"/>
</dbReference>
<dbReference type="Gene3D" id="1.10.150.80">
    <property type="entry name" value="HRDC domain"/>
    <property type="match status" value="2"/>
</dbReference>
<dbReference type="Pfam" id="PF00570">
    <property type="entry name" value="HRDC"/>
    <property type="match status" value="1"/>
</dbReference>
<feature type="domain" description="HRDC" evidence="2">
    <location>
        <begin position="235"/>
        <end position="315"/>
    </location>
</feature>
<dbReference type="InterPro" id="IPR002562">
    <property type="entry name" value="3'-5'_exonuclease_dom"/>
</dbReference>
<dbReference type="SMART" id="SM00474">
    <property type="entry name" value="35EXOc"/>
    <property type="match status" value="1"/>
</dbReference>
<accession>A0ABV1P0Q4</accession>
<dbReference type="PROSITE" id="PS50967">
    <property type="entry name" value="HRDC"/>
    <property type="match status" value="1"/>
</dbReference>
<feature type="region of interest" description="Disordered" evidence="1">
    <location>
        <begin position="310"/>
        <end position="334"/>
    </location>
</feature>
<gene>
    <name evidence="3" type="ORF">V6R90_13660</name>
</gene>
<dbReference type="Pfam" id="PF01612">
    <property type="entry name" value="DNA_pol_A_exo1"/>
    <property type="match status" value="1"/>
</dbReference>
<name>A0ABV1P0Q4_9ACTN</name>
<dbReference type="InterPro" id="IPR002121">
    <property type="entry name" value="HRDC_dom"/>
</dbReference>
<dbReference type="SUPFAM" id="SSF53098">
    <property type="entry name" value="Ribonuclease H-like"/>
    <property type="match status" value="1"/>
</dbReference>
<dbReference type="PANTHER" id="PTHR47649:SF1">
    <property type="entry name" value="RIBONUCLEASE D"/>
    <property type="match status" value="1"/>
</dbReference>
<sequence length="429" mass="46699">MTDEPDTTPIPEQAPEQAPELPLLTLRDGLPPLTDTDAGLREVCASLAAGTGPVAIDAERASGYRYSGRAYLIQLRREGSTTFLVDPIGLSSLAPLQEALAGTEWVLHAATQDLPCLTELGLHPDALFDTELAGRLLGYPRVGLATLVETLLGARMKKEHSAVDWSTRPLPEPWLEYAALDVEVLVELRDRLAAELVEAGKDEWARQEFDALRGFAPTPRVDPWRRTSGLHRVRGRRSLGAAKALWEARDEIAEQRDVTPGRIIPDAAIVAAATAMPEDRAALLGTKGFHGRGAERYSSRWVAAVRGAAEAEEKDLPTRSPRSDGPPLPRAWAERDPVAARRLQLAREQMAALAEEQHLPVENVLTPDYLRRTLWDPPHTREPAALAEAVAALLSGYGARPWQVALAEPVLTAAILEADLPVEEPVEGD</sequence>
<dbReference type="CDD" id="cd06142">
    <property type="entry name" value="RNaseD_exo"/>
    <property type="match status" value="1"/>
</dbReference>
<dbReference type="InterPro" id="IPR012337">
    <property type="entry name" value="RNaseH-like_sf"/>
</dbReference>
<dbReference type="Gene3D" id="3.30.420.10">
    <property type="entry name" value="Ribonuclease H-like superfamily/Ribonuclease H"/>
    <property type="match status" value="1"/>
</dbReference>
<evidence type="ECO:0000256" key="1">
    <source>
        <dbReference type="SAM" id="MobiDB-lite"/>
    </source>
</evidence>
<evidence type="ECO:0000313" key="4">
    <source>
        <dbReference type="Proteomes" id="UP001482520"/>
    </source>
</evidence>
<dbReference type="EMBL" id="JBEGDP010000015">
    <property type="protein sequence ID" value="MEQ7848328.1"/>
    <property type="molecule type" value="Genomic_DNA"/>
</dbReference>
<dbReference type="InterPro" id="IPR044876">
    <property type="entry name" value="HRDC_dom_sf"/>
</dbReference>
<dbReference type="Proteomes" id="UP001482520">
    <property type="component" value="Unassembled WGS sequence"/>
</dbReference>
<dbReference type="InterPro" id="IPR036397">
    <property type="entry name" value="RNaseH_sf"/>
</dbReference>
<dbReference type="InterPro" id="IPR041605">
    <property type="entry name" value="Exo_C"/>
</dbReference>
<evidence type="ECO:0000259" key="2">
    <source>
        <dbReference type="PROSITE" id="PS50967"/>
    </source>
</evidence>
<dbReference type="Pfam" id="PF18305">
    <property type="entry name" value="DNA_pol_A_exoN"/>
    <property type="match status" value="1"/>
</dbReference>
<reference evidence="3 4" key="1">
    <citation type="submission" date="2024-02" db="EMBL/GenBank/DDBJ databases">
        <title>Full genome sequence of Nocardioides kribbensis.</title>
        <authorList>
            <person name="Poletto B.L."/>
            <person name="Silva G."/>
            <person name="Galante D."/>
            <person name="Campos K.R."/>
            <person name="Santos M.B.N."/>
            <person name="Sacchi C.T."/>
        </authorList>
    </citation>
    <scope>NUCLEOTIDE SEQUENCE [LARGE SCALE GENOMIC DNA]</scope>
    <source>
        <strain evidence="3 4">O4R</strain>
    </source>
</reference>
<dbReference type="InterPro" id="IPR010997">
    <property type="entry name" value="HRDC-like_sf"/>
</dbReference>
<dbReference type="SUPFAM" id="SSF47819">
    <property type="entry name" value="HRDC-like"/>
    <property type="match status" value="1"/>
</dbReference>
<dbReference type="InterPro" id="IPR051086">
    <property type="entry name" value="RNase_D-like"/>
</dbReference>
<dbReference type="SMART" id="SM00341">
    <property type="entry name" value="HRDC"/>
    <property type="match status" value="1"/>
</dbReference>